<accession>A0A5B7YAI4</accession>
<dbReference type="SUPFAM" id="SSF102400">
    <property type="entry name" value="DNA polymerase III chi subunit"/>
    <property type="match status" value="1"/>
</dbReference>
<dbReference type="Proteomes" id="UP000304912">
    <property type="component" value="Chromosome"/>
</dbReference>
<dbReference type="PANTHER" id="PTHR38767">
    <property type="entry name" value="DNA POLYMERASE III SUBUNIT CHI"/>
    <property type="match status" value="1"/>
</dbReference>
<dbReference type="GO" id="GO:0006260">
    <property type="term" value="P:DNA replication"/>
    <property type="evidence" value="ECO:0007669"/>
    <property type="project" value="InterPro"/>
</dbReference>
<keyword evidence="2" id="KW-1185">Reference proteome</keyword>
<organism evidence="1 2">
    <name type="scientific">Salinimonas iocasae</name>
    <dbReference type="NCBI Taxonomy" id="2572577"/>
    <lineage>
        <taxon>Bacteria</taxon>
        <taxon>Pseudomonadati</taxon>
        <taxon>Pseudomonadota</taxon>
        <taxon>Gammaproteobacteria</taxon>
        <taxon>Alteromonadales</taxon>
        <taxon>Alteromonadaceae</taxon>
        <taxon>Alteromonas/Salinimonas group</taxon>
        <taxon>Salinimonas</taxon>
    </lineage>
</organism>
<dbReference type="KEGG" id="salk:FBQ74_03835"/>
<evidence type="ECO:0000313" key="1">
    <source>
        <dbReference type="EMBL" id="QCZ92654.1"/>
    </source>
</evidence>
<gene>
    <name evidence="1" type="ORF">FBQ74_03835</name>
</gene>
<name>A0A5B7YAI4_9ALTE</name>
<dbReference type="GO" id="GO:0003677">
    <property type="term" value="F:DNA binding"/>
    <property type="evidence" value="ECO:0007669"/>
    <property type="project" value="InterPro"/>
</dbReference>
<dbReference type="InterPro" id="IPR036768">
    <property type="entry name" value="PolIII_chi_sf"/>
</dbReference>
<dbReference type="OrthoDB" id="5297568at2"/>
<dbReference type="GO" id="GO:0003887">
    <property type="term" value="F:DNA-directed DNA polymerase activity"/>
    <property type="evidence" value="ECO:0007669"/>
    <property type="project" value="InterPro"/>
</dbReference>
<dbReference type="PANTHER" id="PTHR38767:SF1">
    <property type="entry name" value="DNA POLYMERASE III SUBUNIT CHI"/>
    <property type="match status" value="1"/>
</dbReference>
<dbReference type="RefSeq" id="WP_139755403.1">
    <property type="nucleotide sequence ID" value="NZ_CP039852.1"/>
</dbReference>
<reference evidence="1 2" key="1">
    <citation type="submission" date="2019-04" db="EMBL/GenBank/DDBJ databases">
        <title>Salinimonas iocasae sp. nov., a halophilic bacterium isolated from the outer tube casing of tubeworms in Okinawa Trough.</title>
        <authorList>
            <person name="Zhang H."/>
            <person name="Wang H."/>
            <person name="Li C."/>
        </authorList>
    </citation>
    <scope>NUCLEOTIDE SEQUENCE [LARGE SCALE GENOMIC DNA]</scope>
    <source>
        <strain evidence="1 2">KX18D6</strain>
    </source>
</reference>
<dbReference type="AlphaFoldDB" id="A0A5B7YAI4"/>
<evidence type="ECO:0000313" key="2">
    <source>
        <dbReference type="Proteomes" id="UP000304912"/>
    </source>
</evidence>
<dbReference type="GO" id="GO:0032298">
    <property type="term" value="P:positive regulation of DNA-templated DNA replication initiation"/>
    <property type="evidence" value="ECO:0007669"/>
    <property type="project" value="TreeGrafter"/>
</dbReference>
<dbReference type="EMBL" id="CP039852">
    <property type="protein sequence ID" value="QCZ92654.1"/>
    <property type="molecule type" value="Genomic_DNA"/>
</dbReference>
<sequence length="142" mass="15841">MPQVTFYQLPDAQRAGQEVACSLIADAYAAKQRVVVLCEDKTQAEALDDLLWQLPAKRFVPHNMNGEGPSAGTPVEICWAPEQVSRRHLLVNLSNAMPDAIGQYQYIIDFVPGEENAKQAARVRYKQFQQAGCQMKFQSAQS</sequence>
<proteinExistence type="predicted"/>
<dbReference type="Pfam" id="PF04364">
    <property type="entry name" value="DNA_pol3_chi"/>
    <property type="match status" value="1"/>
</dbReference>
<protein>
    <submittedName>
        <fullName evidence="1">DNA polymerase III subunit chi</fullName>
    </submittedName>
</protein>
<dbReference type="Gene3D" id="3.40.50.10110">
    <property type="entry name" value="DNA polymerase III subunit chi"/>
    <property type="match status" value="1"/>
</dbReference>
<dbReference type="InterPro" id="IPR007459">
    <property type="entry name" value="DNA_pol3_chi"/>
</dbReference>